<evidence type="ECO:0000256" key="1">
    <source>
        <dbReference type="SAM" id="MobiDB-lite"/>
    </source>
</evidence>
<evidence type="ECO:0000313" key="2">
    <source>
        <dbReference type="Proteomes" id="UP000186698"/>
    </source>
</evidence>
<feature type="region of interest" description="Disordered" evidence="1">
    <location>
        <begin position="1"/>
        <end position="20"/>
    </location>
</feature>
<organism evidence="2 3">
    <name type="scientific">Xenopus laevis</name>
    <name type="common">African clawed frog</name>
    <dbReference type="NCBI Taxonomy" id="8355"/>
    <lineage>
        <taxon>Eukaryota</taxon>
        <taxon>Metazoa</taxon>
        <taxon>Chordata</taxon>
        <taxon>Craniata</taxon>
        <taxon>Vertebrata</taxon>
        <taxon>Euteleostomi</taxon>
        <taxon>Amphibia</taxon>
        <taxon>Batrachia</taxon>
        <taxon>Anura</taxon>
        <taxon>Pipoidea</taxon>
        <taxon>Pipidae</taxon>
        <taxon>Xenopodinae</taxon>
        <taxon>Xenopus</taxon>
        <taxon>Xenopus</taxon>
    </lineage>
</organism>
<dbReference type="Pfam" id="PF15348">
    <property type="entry name" value="GEMIN8"/>
    <property type="match status" value="1"/>
</dbReference>
<dbReference type="AGR" id="Xenbase:XB-GENE-17339903"/>
<dbReference type="KEGG" id="xla:108708378"/>
<sequence>MPARRQGEGGSTDITSPPSVCQHRNVTRLEQPIRHGICASRLRVQRTIWTWQRRKRSTHAYYSFLVFSSSMAHIPHHEIEPWYAGQVNARYWKHYSQAMYWLYRHKRAHSVAVASLSYPHCYPAGNFQNSRYSDWEGGKLSQPDIYPRPHHQVIHPQRTRPCLKVSESKEIESEMECDKDVTYDSDEEVIECDTTNMEITEELRQYFVETERHREELRKQQQLEAEIHEQYIAADHDLHVATRTSTDPPSERPGERRRVEMKKLYGEDAPKILGMETAMQLNFDRHCDKKQPKYWPIIPLKL</sequence>
<dbReference type="PANTHER" id="PTHR16238:SF7">
    <property type="entry name" value="GEM-ASSOCIATED PROTEIN 8"/>
    <property type="match status" value="1"/>
</dbReference>
<dbReference type="AlphaFoldDB" id="A0A8J0UEC8"/>
<dbReference type="GO" id="GO:0000387">
    <property type="term" value="P:spliceosomal snRNP assembly"/>
    <property type="evidence" value="ECO:0000318"/>
    <property type="project" value="GO_Central"/>
</dbReference>
<dbReference type="CTD" id="108708378"/>
<dbReference type="GO" id="GO:0032797">
    <property type="term" value="C:SMN complex"/>
    <property type="evidence" value="ECO:0000318"/>
    <property type="project" value="GO_Central"/>
</dbReference>
<dbReference type="RefSeq" id="XP_018102514.1">
    <property type="nucleotide sequence ID" value="XM_018247025.2"/>
</dbReference>
<evidence type="ECO:0000313" key="3">
    <source>
        <dbReference type="RefSeq" id="XP_018102514.1"/>
    </source>
</evidence>
<keyword evidence="2" id="KW-1185">Reference proteome</keyword>
<dbReference type="Proteomes" id="UP000186698">
    <property type="component" value="Chromosome 2L"/>
</dbReference>
<gene>
    <name evidence="3 4" type="primary">gemin8.L</name>
</gene>
<evidence type="ECO:0000313" key="4">
    <source>
        <dbReference type="Xenbase" id="XB-GENE-17339903"/>
    </source>
</evidence>
<reference evidence="3" key="1">
    <citation type="submission" date="2025-08" db="UniProtKB">
        <authorList>
            <consortium name="RefSeq"/>
        </authorList>
    </citation>
    <scope>IDENTIFICATION</scope>
    <source>
        <strain evidence="3">J_2021</strain>
        <tissue evidence="3">Erythrocytes</tissue>
    </source>
</reference>
<proteinExistence type="predicted"/>
<accession>A0A8J0UEC8</accession>
<protein>
    <submittedName>
        <fullName evidence="3">Gem-associated protein 8 isoform X1</fullName>
    </submittedName>
</protein>
<dbReference type="OrthoDB" id="5989213at2759"/>
<dbReference type="GeneID" id="108708378"/>
<dbReference type="PANTHER" id="PTHR16238">
    <property type="entry name" value="GEM-ASSOCIATED PROTEIN 8"/>
    <property type="match status" value="1"/>
</dbReference>
<dbReference type="Xenbase" id="XB-GENE-17339903">
    <property type="gene designation" value="gemin8.L"/>
</dbReference>
<name>A0A8J0UEC8_XENLA</name>
<dbReference type="InterPro" id="IPR034754">
    <property type="entry name" value="GEMIN8"/>
</dbReference>